<keyword evidence="1" id="KW-0378">Hydrolase</keyword>
<dbReference type="PANTHER" id="PTHR45766">
    <property type="entry name" value="DNA ANNEALING HELICASE AND ENDONUCLEASE ZRANB3 FAMILY MEMBER"/>
    <property type="match status" value="1"/>
</dbReference>
<proteinExistence type="predicted"/>
<dbReference type="GO" id="GO:0004386">
    <property type="term" value="F:helicase activity"/>
    <property type="evidence" value="ECO:0007669"/>
    <property type="project" value="UniProtKB-KW"/>
</dbReference>
<evidence type="ECO:0000256" key="2">
    <source>
        <dbReference type="SAM" id="MobiDB-lite"/>
    </source>
</evidence>
<reference evidence="4 5" key="1">
    <citation type="submission" date="2015-03" db="EMBL/GenBank/DDBJ databases">
        <title>Genome assembly of Sandaracinus amylolyticus DSM 53668.</title>
        <authorList>
            <person name="Sharma G."/>
            <person name="Subramanian S."/>
        </authorList>
    </citation>
    <scope>NUCLEOTIDE SEQUENCE [LARGE SCALE GENOMIC DNA]</scope>
    <source>
        <strain evidence="4 5">DSM 53668</strain>
    </source>
</reference>
<dbReference type="Proteomes" id="UP000034883">
    <property type="component" value="Chromosome"/>
</dbReference>
<dbReference type="AlphaFoldDB" id="A0A0F6SGK7"/>
<feature type="domain" description="Helicase ATP-binding" evidence="3">
    <location>
        <begin position="61"/>
        <end position="212"/>
    </location>
</feature>
<keyword evidence="4" id="KW-0067">ATP-binding</keyword>
<dbReference type="InterPro" id="IPR000330">
    <property type="entry name" value="SNF2_N"/>
</dbReference>
<dbReference type="GO" id="GO:0016787">
    <property type="term" value="F:hydrolase activity"/>
    <property type="evidence" value="ECO:0007669"/>
    <property type="project" value="UniProtKB-KW"/>
</dbReference>
<accession>A0A0F6SGK7</accession>
<dbReference type="SUPFAM" id="SSF52540">
    <property type="entry name" value="P-loop containing nucleoside triphosphate hydrolases"/>
    <property type="match status" value="2"/>
</dbReference>
<dbReference type="PROSITE" id="PS51192">
    <property type="entry name" value="HELICASE_ATP_BIND_1"/>
    <property type="match status" value="1"/>
</dbReference>
<dbReference type="SMART" id="SM00487">
    <property type="entry name" value="DEXDc"/>
    <property type="match status" value="1"/>
</dbReference>
<gene>
    <name evidence="4" type="ORF">DB32_006013</name>
</gene>
<keyword evidence="4" id="KW-0547">Nucleotide-binding</keyword>
<feature type="region of interest" description="Disordered" evidence="2">
    <location>
        <begin position="1"/>
        <end position="26"/>
    </location>
</feature>
<dbReference type="InterPro" id="IPR001650">
    <property type="entry name" value="Helicase_C-like"/>
</dbReference>
<protein>
    <submittedName>
        <fullName evidence="4">Superfamily II DNA/RNA helicase, SNF2 family</fullName>
    </submittedName>
</protein>
<organism evidence="4 5">
    <name type="scientific">Sandaracinus amylolyticus</name>
    <dbReference type="NCBI Taxonomy" id="927083"/>
    <lineage>
        <taxon>Bacteria</taxon>
        <taxon>Pseudomonadati</taxon>
        <taxon>Myxococcota</taxon>
        <taxon>Polyangia</taxon>
        <taxon>Polyangiales</taxon>
        <taxon>Sandaracinaceae</taxon>
        <taxon>Sandaracinus</taxon>
    </lineage>
</organism>
<dbReference type="InterPro" id="IPR027417">
    <property type="entry name" value="P-loop_NTPase"/>
</dbReference>
<dbReference type="STRING" id="927083.DB32_006013"/>
<dbReference type="RefSeq" id="WP_157069528.1">
    <property type="nucleotide sequence ID" value="NZ_CP011125.1"/>
</dbReference>
<dbReference type="EMBL" id="CP011125">
    <property type="protein sequence ID" value="AKF08864.1"/>
    <property type="molecule type" value="Genomic_DNA"/>
</dbReference>
<dbReference type="Pfam" id="PF00176">
    <property type="entry name" value="SNF2-rel_dom"/>
    <property type="match status" value="1"/>
</dbReference>
<evidence type="ECO:0000313" key="5">
    <source>
        <dbReference type="Proteomes" id="UP000034883"/>
    </source>
</evidence>
<name>A0A0F6SGK7_9BACT</name>
<dbReference type="KEGG" id="samy:DB32_006013"/>
<evidence type="ECO:0000256" key="1">
    <source>
        <dbReference type="ARBA" id="ARBA00022801"/>
    </source>
</evidence>
<evidence type="ECO:0000313" key="4">
    <source>
        <dbReference type="EMBL" id="AKF08864.1"/>
    </source>
</evidence>
<keyword evidence="5" id="KW-1185">Reference proteome</keyword>
<dbReference type="PANTHER" id="PTHR45766:SF6">
    <property type="entry name" value="SWI_SNF-RELATED MATRIX-ASSOCIATED ACTIN-DEPENDENT REGULATOR OF CHROMATIN SUBFAMILY A-LIKE PROTEIN 1"/>
    <property type="match status" value="1"/>
</dbReference>
<dbReference type="InterPro" id="IPR014001">
    <property type="entry name" value="Helicase_ATP-bd"/>
</dbReference>
<keyword evidence="4" id="KW-0347">Helicase</keyword>
<dbReference type="Pfam" id="PF00271">
    <property type="entry name" value="Helicase_C"/>
    <property type="match status" value="1"/>
</dbReference>
<dbReference type="OrthoDB" id="18878at2"/>
<evidence type="ECO:0000259" key="3">
    <source>
        <dbReference type="PROSITE" id="PS51192"/>
    </source>
</evidence>
<dbReference type="GO" id="GO:0005524">
    <property type="term" value="F:ATP binding"/>
    <property type="evidence" value="ECO:0007669"/>
    <property type="project" value="InterPro"/>
</dbReference>
<sequence>MSPPAPAPGHAHRRDRATEQEGQNASEYERFLAGKHVEAPRSPVPHGDLDARLFHFQRDCVRWALERGRAALFEDCGLGKTRQQLEWARHVAAHAGRVLIFAPLAVAQQTIREGANIDVPVAYARDMDEAGAAPIVITNYERLDRFAAALRAGVFAGVVLDESSILKSFMGKTKRALIDACASVPYRLACTATPAPNDHLELGNHAEFLGVMASHEMIARWFINDTSTFGTYRLKGHAVAPFWDWVASWAMCVGRPSDLGYPDDGYALPELTITPHVLDVDLVADRGDRLFRMPDMSATAIHKERRRTATARAAKIGELVARDYDEQWLVWCETDYEADALREVIPEAVDVRGSHALERKERVAIDFADGRTRVLISKPSIFGWGLNFQRCARVAFTGATFSYEGFYQAIRRCWRFGQRRPVHVHVAMASTEASVWKLLTAKSDGHDEMRVQMSAAMRRAQAREAAVQRYRATTPMRLPNWLRSEAA</sequence>
<dbReference type="Gene3D" id="3.40.50.300">
    <property type="entry name" value="P-loop containing nucleotide triphosphate hydrolases"/>
    <property type="match status" value="2"/>
</dbReference>